<name>A0A120FR40_9BRAD</name>
<organism evidence="2 3">
    <name type="scientific">Bradyrhizobium macuxiense</name>
    <dbReference type="NCBI Taxonomy" id="1755647"/>
    <lineage>
        <taxon>Bacteria</taxon>
        <taxon>Pseudomonadati</taxon>
        <taxon>Pseudomonadota</taxon>
        <taxon>Alphaproteobacteria</taxon>
        <taxon>Hyphomicrobiales</taxon>
        <taxon>Nitrobacteraceae</taxon>
        <taxon>Bradyrhizobium</taxon>
    </lineage>
</organism>
<feature type="region of interest" description="Disordered" evidence="1">
    <location>
        <begin position="90"/>
        <end position="114"/>
    </location>
</feature>
<dbReference type="Proteomes" id="UP000057737">
    <property type="component" value="Unassembled WGS sequence"/>
</dbReference>
<keyword evidence="3" id="KW-1185">Reference proteome</keyword>
<protein>
    <submittedName>
        <fullName evidence="2">Uncharacterized protein</fullName>
    </submittedName>
</protein>
<evidence type="ECO:0000256" key="1">
    <source>
        <dbReference type="SAM" id="MobiDB-lite"/>
    </source>
</evidence>
<sequence length="114" mass="12034">MSIMRKILIGVGVVVAIGAVADTTVYYFTKGIAESATNFFATIASDGPEAAYRSASPAFQQAMSESDFTALANRAGLTRYMSASWPERKVENGQGSVSGTLTLDNDVALSPRCN</sequence>
<evidence type="ECO:0000313" key="3">
    <source>
        <dbReference type="Proteomes" id="UP000057737"/>
    </source>
</evidence>
<accession>A0A120FR40</accession>
<dbReference type="EMBL" id="LNCU01000030">
    <property type="protein sequence ID" value="KWV59522.1"/>
    <property type="molecule type" value="Genomic_DNA"/>
</dbReference>
<dbReference type="AlphaFoldDB" id="A0A120FR40"/>
<evidence type="ECO:0000313" key="2">
    <source>
        <dbReference type="EMBL" id="KWV59522.1"/>
    </source>
</evidence>
<feature type="compositionally biased region" description="Polar residues" evidence="1">
    <location>
        <begin position="93"/>
        <end position="103"/>
    </location>
</feature>
<gene>
    <name evidence="2" type="ORF">AS156_31325</name>
</gene>
<comment type="caution">
    <text evidence="2">The sequence shown here is derived from an EMBL/GenBank/DDBJ whole genome shotgun (WGS) entry which is preliminary data.</text>
</comment>
<reference evidence="2 3" key="1">
    <citation type="submission" date="2015-11" db="EMBL/GenBank/DDBJ databases">
        <title>Draft Genome Sequence of the Strain BR 10303 (Bradyrhizobium sp.) isolated from nodules of Centrolobium paraense.</title>
        <authorList>
            <person name="Zelli J.E."/>
            <person name="Simoes-Araujo J.L."/>
            <person name="Barauna A.C."/>
            <person name="Silva K."/>
        </authorList>
    </citation>
    <scope>NUCLEOTIDE SEQUENCE [LARGE SCALE GENOMIC DNA]</scope>
    <source>
        <strain evidence="2 3">BR 10303</strain>
    </source>
</reference>
<proteinExistence type="predicted"/>